<evidence type="ECO:0000256" key="2">
    <source>
        <dbReference type="ARBA" id="ARBA00004236"/>
    </source>
</evidence>
<dbReference type="InterPro" id="IPR044562">
    <property type="entry name" value="CAR1-11"/>
</dbReference>
<dbReference type="Proteomes" id="UP001174677">
    <property type="component" value="Chromosome 18"/>
</dbReference>
<accession>A0ABQ9KG00</accession>
<dbReference type="Gene3D" id="2.60.40.150">
    <property type="entry name" value="C2 domain"/>
    <property type="match status" value="1"/>
</dbReference>
<keyword evidence="5" id="KW-0938">Abscisic acid signaling pathway</keyword>
<dbReference type="PANTHER" id="PTHR45933:SF12">
    <property type="entry name" value="PROTEIN C2-DOMAIN ABA-RELATED 9"/>
    <property type="match status" value="1"/>
</dbReference>
<evidence type="ECO:0000256" key="3">
    <source>
        <dbReference type="ARBA" id="ARBA00022468"/>
    </source>
</evidence>
<evidence type="ECO:0000313" key="14">
    <source>
        <dbReference type="Proteomes" id="UP001174677"/>
    </source>
</evidence>
<comment type="caution">
    <text evidence="13">The sequence shown here is derived from an EMBL/GenBank/DDBJ whole genome shotgun (WGS) entry which is preliminary data.</text>
</comment>
<proteinExistence type="inferred from homology"/>
<dbReference type="SUPFAM" id="SSF49562">
    <property type="entry name" value="C2 domain (Calcium/lipid-binding domain, CaLB)"/>
    <property type="match status" value="1"/>
</dbReference>
<evidence type="ECO:0000256" key="5">
    <source>
        <dbReference type="ARBA" id="ARBA00022682"/>
    </source>
</evidence>
<dbReference type="SMART" id="SM00239">
    <property type="entry name" value="C2"/>
    <property type="match status" value="1"/>
</dbReference>
<keyword evidence="10" id="KW-0539">Nucleus</keyword>
<protein>
    <recommendedName>
        <fullName evidence="12">C2 domain-containing protein</fullName>
    </recommendedName>
</protein>
<evidence type="ECO:0000256" key="9">
    <source>
        <dbReference type="ARBA" id="ARBA00023136"/>
    </source>
</evidence>
<comment type="subcellular location">
    <subcellularLocation>
        <location evidence="2">Cell membrane</location>
    </subcellularLocation>
    <subcellularLocation>
        <location evidence="1">Nucleus</location>
    </subcellularLocation>
</comment>
<evidence type="ECO:0000256" key="1">
    <source>
        <dbReference type="ARBA" id="ARBA00004123"/>
    </source>
</evidence>
<evidence type="ECO:0000256" key="11">
    <source>
        <dbReference type="ARBA" id="ARBA00024037"/>
    </source>
</evidence>
<evidence type="ECO:0000313" key="13">
    <source>
        <dbReference type="EMBL" id="KAJ9135764.1"/>
    </source>
</evidence>
<keyword evidence="9" id="KW-0472">Membrane</keyword>
<dbReference type="InterPro" id="IPR000008">
    <property type="entry name" value="C2_dom"/>
</dbReference>
<keyword evidence="6" id="KW-0479">Metal-binding</keyword>
<evidence type="ECO:0000256" key="6">
    <source>
        <dbReference type="ARBA" id="ARBA00022723"/>
    </source>
</evidence>
<comment type="similarity">
    <text evidence="11">Belongs to the plant CAR protein family.</text>
</comment>
<dbReference type="PANTHER" id="PTHR45933">
    <property type="entry name" value="PROTEIN C2-DOMAIN ABA-RELATED 4"/>
    <property type="match status" value="1"/>
</dbReference>
<name>A0ABQ9KG00_HEVBR</name>
<keyword evidence="7" id="KW-0106">Calcium</keyword>
<evidence type="ECO:0000256" key="8">
    <source>
        <dbReference type="ARBA" id="ARBA00023121"/>
    </source>
</evidence>
<keyword evidence="3" id="KW-0343">GTPase activation</keyword>
<feature type="domain" description="C2" evidence="12">
    <location>
        <begin position="1"/>
        <end position="106"/>
    </location>
</feature>
<dbReference type="CDD" id="cd04038">
    <property type="entry name" value="C2_ArfGAP"/>
    <property type="match status" value="1"/>
</dbReference>
<sequence>MENILGLLRIRVRRGVNLAVRDHGGSDPYVVVTSGHQKLKTRTEKNNSNPEWNDELTLSITDLNVPIKLEVFDKDTFTEDDKMGDAEIDIKPYIEILKMGLQNLPNGCVVKKVPPKVDNCLADESHIIWNNGEITQDMHLRLRNVECGEVEVQIKWINVPGSKGLEIEGSS</sequence>
<dbReference type="InterPro" id="IPR035892">
    <property type="entry name" value="C2_domain_sf"/>
</dbReference>
<dbReference type="Pfam" id="PF00168">
    <property type="entry name" value="C2"/>
    <property type="match status" value="1"/>
</dbReference>
<keyword evidence="8" id="KW-0446">Lipid-binding</keyword>
<evidence type="ECO:0000256" key="4">
    <source>
        <dbReference type="ARBA" id="ARBA00022475"/>
    </source>
</evidence>
<evidence type="ECO:0000256" key="10">
    <source>
        <dbReference type="ARBA" id="ARBA00023242"/>
    </source>
</evidence>
<dbReference type="EMBL" id="JARPOI010000018">
    <property type="protein sequence ID" value="KAJ9135764.1"/>
    <property type="molecule type" value="Genomic_DNA"/>
</dbReference>
<gene>
    <name evidence="13" type="ORF">P3X46_032908</name>
</gene>
<keyword evidence="14" id="KW-1185">Reference proteome</keyword>
<evidence type="ECO:0000256" key="7">
    <source>
        <dbReference type="ARBA" id="ARBA00022837"/>
    </source>
</evidence>
<dbReference type="PROSITE" id="PS50004">
    <property type="entry name" value="C2"/>
    <property type="match status" value="1"/>
</dbReference>
<organism evidence="13 14">
    <name type="scientific">Hevea brasiliensis</name>
    <name type="common">Para rubber tree</name>
    <name type="synonym">Siphonia brasiliensis</name>
    <dbReference type="NCBI Taxonomy" id="3981"/>
    <lineage>
        <taxon>Eukaryota</taxon>
        <taxon>Viridiplantae</taxon>
        <taxon>Streptophyta</taxon>
        <taxon>Embryophyta</taxon>
        <taxon>Tracheophyta</taxon>
        <taxon>Spermatophyta</taxon>
        <taxon>Magnoliopsida</taxon>
        <taxon>eudicotyledons</taxon>
        <taxon>Gunneridae</taxon>
        <taxon>Pentapetalae</taxon>
        <taxon>rosids</taxon>
        <taxon>fabids</taxon>
        <taxon>Malpighiales</taxon>
        <taxon>Euphorbiaceae</taxon>
        <taxon>Crotonoideae</taxon>
        <taxon>Micrandreae</taxon>
        <taxon>Hevea</taxon>
    </lineage>
</organism>
<reference evidence="13 14" key="1">
    <citation type="journal article" date="2023" name="Plant Biotechnol. J.">
        <title>Chromosome-level wild Hevea brasiliensis genome provides new tools for genomic-assisted breeding and valuable loci to elevate rubber yield.</title>
        <authorList>
            <person name="Cheng H."/>
            <person name="Song X."/>
            <person name="Hu Y."/>
            <person name="Wu T."/>
            <person name="Yang Q."/>
            <person name="An Z."/>
            <person name="Feng S."/>
            <person name="Deng Z."/>
            <person name="Wu W."/>
            <person name="Zeng X."/>
            <person name="Tu M."/>
            <person name="Wang X."/>
            <person name="Huang H."/>
        </authorList>
    </citation>
    <scope>NUCLEOTIDE SEQUENCE [LARGE SCALE GENOMIC DNA]</scope>
    <source>
        <strain evidence="13">MT/VB/25A 57/8</strain>
    </source>
</reference>
<evidence type="ECO:0000259" key="12">
    <source>
        <dbReference type="PROSITE" id="PS50004"/>
    </source>
</evidence>
<keyword evidence="4" id="KW-1003">Cell membrane</keyword>